<keyword evidence="2" id="KW-0695">RNA-directed DNA polymerase</keyword>
<dbReference type="PANTHER" id="PTHR33116:SF86">
    <property type="entry name" value="REVERSE TRANSCRIPTASE DOMAIN-CONTAINING PROTEIN"/>
    <property type="match status" value="1"/>
</dbReference>
<reference evidence="2" key="1">
    <citation type="submission" date="2022-08" db="EMBL/GenBank/DDBJ databases">
        <authorList>
            <person name="Marques A."/>
        </authorList>
    </citation>
    <scope>NUCLEOTIDE SEQUENCE</scope>
    <source>
        <strain evidence="2">RhyPub2mFocal</strain>
        <tissue evidence="2">Leaves</tissue>
    </source>
</reference>
<dbReference type="InterPro" id="IPR000477">
    <property type="entry name" value="RT_dom"/>
</dbReference>
<dbReference type="GO" id="GO:0003964">
    <property type="term" value="F:RNA-directed DNA polymerase activity"/>
    <property type="evidence" value="ECO:0007669"/>
    <property type="project" value="UniProtKB-KW"/>
</dbReference>
<dbReference type="GO" id="GO:0004523">
    <property type="term" value="F:RNA-DNA hybrid ribonuclease activity"/>
    <property type="evidence" value="ECO:0007669"/>
    <property type="project" value="InterPro"/>
</dbReference>
<dbReference type="InterPro" id="IPR002156">
    <property type="entry name" value="RNaseH_domain"/>
</dbReference>
<protein>
    <submittedName>
        <fullName evidence="2">RNA-directed DNA polymerase (Reverse transcriptase)-related family protein</fullName>
    </submittedName>
</protein>
<dbReference type="InterPro" id="IPR043502">
    <property type="entry name" value="DNA/RNA_pol_sf"/>
</dbReference>
<dbReference type="Pfam" id="PF13966">
    <property type="entry name" value="zf-RVT"/>
    <property type="match status" value="1"/>
</dbReference>
<dbReference type="InterPro" id="IPR044730">
    <property type="entry name" value="RNase_H-like_dom_plant"/>
</dbReference>
<dbReference type="InterPro" id="IPR012337">
    <property type="entry name" value="RNaseH-like_sf"/>
</dbReference>
<dbReference type="EMBL" id="JAMFTS010000004">
    <property type="protein sequence ID" value="KAJ4760893.1"/>
    <property type="molecule type" value="Genomic_DNA"/>
</dbReference>
<sequence>MGPDKSPGPDGITARFYQQHWDIVGEGVVTQIRKIFVEGHVPDEWLQCTVTLIPKIKEPDMPSQYRPISIGNVLYRLVMKIVATRLRRHLKGVISHEQNAFMKGRNIVENIIVVRETLQSFKQKNFKQPAFMLKVDVSKAFDKIEWDFLAKAMIYLNVPLNMVNLMLSCYRRAQVSLTINGKRDGFIIPTRGLRQGCPMSPYVFIMAMEMLSRLMSKTQREGNLKGIKLAHSSPVITHIMYADDLVIFGDAHRREIDTINSLLNHFGKASGLKMNPEKSTFWASRACDQAAVHRVMNNLQASVAEGEDKYLGAVIEGGRSGMKTGKMLLEKMRAKLNGWRAQMLSHAGRMVMIKSVLMSLPVYYMSMECVPKSIVKQMNSLMARFFWGKPAEGRYMAPIAWKTICQPVEEGGLDVRDLNIFGETLFMKLVWDVISNEEKLWVQICKSKYCPHIGFWKAKENSNCSKMWRNIIQRRVFFETNVHWCIGNGVDIKAVGQPWFSGWEQQGQVPLRNRKKVIADLYDFNASCWKMEELNAIFNPAQVIQILNSQTVPKRDGGLKDTMIWNQSKKGKYNVKEGYQLMYNQRRVQTTSAASDLWVAIQRWKIIPKVKIFLWRLISGALMLSNNVHRRISAVSPMCQRCGEENEFESHFFFFCHDSRAVWFASNLGLRTQDLSMNIVAAVRQCIGQMNGEEEKIFSYTLWEIWKARNDAVINQKRFDPIQIQRKVDSWGRFDLEGEEHILQLVKERVQDRYWYQHDGYQVILDGSWDMKNNSGSAFVIYKEGELLWIGYKNHTAMDPFHAEVKAVREAMEHLWKIGLQNQQIEIFSDCKNLVEAINENDIENLPSWRARQEVMEVIEVITQFGDKLQLKHVRREAIYQAHILANLARSTGRSFTGVPRYWHNDESQIELRISNRFFQKVQEAPP</sequence>
<proteinExistence type="predicted"/>
<accession>A0AAV8D1J0</accession>
<keyword evidence="3" id="KW-1185">Reference proteome</keyword>
<dbReference type="SUPFAM" id="SSF56672">
    <property type="entry name" value="DNA/RNA polymerases"/>
    <property type="match status" value="1"/>
</dbReference>
<dbReference type="InterPro" id="IPR043128">
    <property type="entry name" value="Rev_trsase/Diguanyl_cyclase"/>
</dbReference>
<dbReference type="PROSITE" id="PS50878">
    <property type="entry name" value="RT_POL"/>
    <property type="match status" value="1"/>
</dbReference>
<evidence type="ECO:0000313" key="2">
    <source>
        <dbReference type="EMBL" id="KAJ4760893.1"/>
    </source>
</evidence>
<dbReference type="InterPro" id="IPR036397">
    <property type="entry name" value="RNaseH_sf"/>
</dbReference>
<dbReference type="AlphaFoldDB" id="A0AAV8D1J0"/>
<comment type="caution">
    <text evidence="2">The sequence shown here is derived from an EMBL/GenBank/DDBJ whole genome shotgun (WGS) entry which is preliminary data.</text>
</comment>
<evidence type="ECO:0000259" key="1">
    <source>
        <dbReference type="PROSITE" id="PS50878"/>
    </source>
</evidence>
<organism evidence="2 3">
    <name type="scientific">Rhynchospora pubera</name>
    <dbReference type="NCBI Taxonomy" id="906938"/>
    <lineage>
        <taxon>Eukaryota</taxon>
        <taxon>Viridiplantae</taxon>
        <taxon>Streptophyta</taxon>
        <taxon>Embryophyta</taxon>
        <taxon>Tracheophyta</taxon>
        <taxon>Spermatophyta</taxon>
        <taxon>Magnoliopsida</taxon>
        <taxon>Liliopsida</taxon>
        <taxon>Poales</taxon>
        <taxon>Cyperaceae</taxon>
        <taxon>Cyperoideae</taxon>
        <taxon>Rhynchosporeae</taxon>
        <taxon>Rhynchospora</taxon>
    </lineage>
</organism>
<evidence type="ECO:0000313" key="3">
    <source>
        <dbReference type="Proteomes" id="UP001140206"/>
    </source>
</evidence>
<dbReference type="Proteomes" id="UP001140206">
    <property type="component" value="Chromosome 4"/>
</dbReference>
<dbReference type="Gene3D" id="3.30.420.10">
    <property type="entry name" value="Ribonuclease H-like superfamily/Ribonuclease H"/>
    <property type="match status" value="1"/>
</dbReference>
<dbReference type="SUPFAM" id="SSF53098">
    <property type="entry name" value="Ribonuclease H-like"/>
    <property type="match status" value="1"/>
</dbReference>
<dbReference type="CDD" id="cd01650">
    <property type="entry name" value="RT_nLTR_like"/>
    <property type="match status" value="1"/>
</dbReference>
<dbReference type="PANTHER" id="PTHR33116">
    <property type="entry name" value="REVERSE TRANSCRIPTASE ZINC-BINDING DOMAIN-CONTAINING PROTEIN-RELATED-RELATED"/>
    <property type="match status" value="1"/>
</dbReference>
<dbReference type="Pfam" id="PF13456">
    <property type="entry name" value="RVT_3"/>
    <property type="match status" value="1"/>
</dbReference>
<dbReference type="CDD" id="cd06222">
    <property type="entry name" value="RNase_H_like"/>
    <property type="match status" value="1"/>
</dbReference>
<dbReference type="Gene3D" id="3.30.70.270">
    <property type="match status" value="1"/>
</dbReference>
<feature type="domain" description="Reverse transcriptase" evidence="1">
    <location>
        <begin position="34"/>
        <end position="315"/>
    </location>
</feature>
<gene>
    <name evidence="2" type="ORF">LUZ62_071268</name>
</gene>
<dbReference type="Pfam" id="PF00078">
    <property type="entry name" value="RVT_1"/>
    <property type="match status" value="1"/>
</dbReference>
<keyword evidence="2" id="KW-0548">Nucleotidyltransferase</keyword>
<keyword evidence="2" id="KW-0808">Transferase</keyword>
<dbReference type="InterPro" id="IPR026960">
    <property type="entry name" value="RVT-Znf"/>
</dbReference>
<name>A0AAV8D1J0_9POAL</name>
<dbReference type="GO" id="GO:0003676">
    <property type="term" value="F:nucleic acid binding"/>
    <property type="evidence" value="ECO:0007669"/>
    <property type="project" value="InterPro"/>
</dbReference>